<keyword evidence="4" id="KW-1185">Reference proteome</keyword>
<feature type="domain" description="FAD-binding FR-type" evidence="2">
    <location>
        <begin position="106"/>
        <end position="234"/>
    </location>
</feature>
<keyword evidence="3" id="KW-0560">Oxidoreductase</keyword>
<dbReference type="Pfam" id="PF00175">
    <property type="entry name" value="NAD_binding_1"/>
    <property type="match status" value="1"/>
</dbReference>
<name>A0A4R7PA87_9GAMM</name>
<comment type="caution">
    <text evidence="3">The sequence shown here is derived from an EMBL/GenBank/DDBJ whole genome shotgun (WGS) entry which is preliminary data.</text>
</comment>
<dbReference type="InterPro" id="IPR012675">
    <property type="entry name" value="Beta-grasp_dom_sf"/>
</dbReference>
<accession>A0A4R7PA87</accession>
<dbReference type="SUPFAM" id="SSF52343">
    <property type="entry name" value="Ferredoxin reductase-like, C-terminal NADP-linked domain"/>
    <property type="match status" value="1"/>
</dbReference>
<dbReference type="OrthoDB" id="9806195at2"/>
<protein>
    <submittedName>
        <fullName evidence="3">Propane monooxygenase reductase subunit</fullName>
    </submittedName>
</protein>
<dbReference type="Pfam" id="PF00111">
    <property type="entry name" value="Fer2"/>
    <property type="match status" value="1"/>
</dbReference>
<dbReference type="InterPro" id="IPR017927">
    <property type="entry name" value="FAD-bd_FR_type"/>
</dbReference>
<dbReference type="Gene3D" id="3.40.50.80">
    <property type="entry name" value="Nucleotide-binding domain of ferredoxin-NADP reductase (FNR) module"/>
    <property type="match status" value="1"/>
</dbReference>
<proteinExistence type="predicted"/>
<dbReference type="PROSITE" id="PS00197">
    <property type="entry name" value="2FE2S_FER_1"/>
    <property type="match status" value="1"/>
</dbReference>
<dbReference type="RefSeq" id="WP_133879575.1">
    <property type="nucleotide sequence ID" value="NZ_MWIN01000022.1"/>
</dbReference>
<dbReference type="PANTHER" id="PTHR47354">
    <property type="entry name" value="NADH OXIDOREDUCTASE HCR"/>
    <property type="match status" value="1"/>
</dbReference>
<dbReference type="InterPro" id="IPR008333">
    <property type="entry name" value="Cbr1-like_FAD-bd_dom"/>
</dbReference>
<evidence type="ECO:0000259" key="2">
    <source>
        <dbReference type="PROSITE" id="PS51384"/>
    </source>
</evidence>
<keyword evidence="3" id="KW-0503">Monooxygenase</keyword>
<dbReference type="Gene3D" id="3.10.20.30">
    <property type="match status" value="1"/>
</dbReference>
<dbReference type="SUPFAM" id="SSF63380">
    <property type="entry name" value="Riboflavin synthase domain-like"/>
    <property type="match status" value="1"/>
</dbReference>
<organism evidence="3 4">
    <name type="scientific">Panacagrimonas perspica</name>
    <dbReference type="NCBI Taxonomy" id="381431"/>
    <lineage>
        <taxon>Bacteria</taxon>
        <taxon>Pseudomonadati</taxon>
        <taxon>Pseudomonadota</taxon>
        <taxon>Gammaproteobacteria</taxon>
        <taxon>Nevskiales</taxon>
        <taxon>Nevskiaceae</taxon>
        <taxon>Panacagrimonas</taxon>
    </lineage>
</organism>
<dbReference type="InterPro" id="IPR006058">
    <property type="entry name" value="2Fe2S_fd_BS"/>
</dbReference>
<dbReference type="Proteomes" id="UP000295341">
    <property type="component" value="Unassembled WGS sequence"/>
</dbReference>
<dbReference type="EMBL" id="SOBT01000008">
    <property type="protein sequence ID" value="TDU30944.1"/>
    <property type="molecule type" value="Genomic_DNA"/>
</dbReference>
<dbReference type="CDD" id="cd00207">
    <property type="entry name" value="fer2"/>
    <property type="match status" value="1"/>
</dbReference>
<reference evidence="3 4" key="1">
    <citation type="submission" date="2019-03" db="EMBL/GenBank/DDBJ databases">
        <title>Genomic Encyclopedia of Type Strains, Phase IV (KMG-IV): sequencing the most valuable type-strain genomes for metagenomic binning, comparative biology and taxonomic classification.</title>
        <authorList>
            <person name="Goeker M."/>
        </authorList>
    </citation>
    <scope>NUCLEOTIDE SEQUENCE [LARGE SCALE GENOMIC DNA]</scope>
    <source>
        <strain evidence="3 4">DSM 26377</strain>
    </source>
</reference>
<evidence type="ECO:0000313" key="4">
    <source>
        <dbReference type="Proteomes" id="UP000295341"/>
    </source>
</evidence>
<sequence>MSGATFNVEFTPSGETFDVSPGETVLDAALRQGVQIRYGCRAGKCSTCKFQIEDGEIDHGDVSVYSLPDAERDEGWGLLCRARPLTDLLIRDNRPPDLRVRPLLPPREIDARIAGVRSLTPELVELRLTLDEPLDFYAGQFVDLGLRHHRSPDEVREGSSTGAGLPDFVRATGGAEPVDAIWRSYSIATPPSSRFELSFVIKRIAGGAFSSRVGDVSPGAAVRLRGPYGDGYLRAGDRPVLMCAIGSGIAPILSMLHEAAETKDPRPFLFYYGARSAADVPHHAEIAALFANGLAPGSKFVPTLDGIDANDPWTGERGNVTQAIQRGVQEQAHLCDAYLCGAPPMCDAVARLLQAKGLSEQSLFMDRFFATSKSEATTTI</sequence>
<dbReference type="AlphaFoldDB" id="A0A4R7PA87"/>
<dbReference type="GO" id="GO:0051537">
    <property type="term" value="F:2 iron, 2 sulfur cluster binding"/>
    <property type="evidence" value="ECO:0007669"/>
    <property type="project" value="InterPro"/>
</dbReference>
<evidence type="ECO:0000259" key="1">
    <source>
        <dbReference type="PROSITE" id="PS51085"/>
    </source>
</evidence>
<dbReference type="InterPro" id="IPR001041">
    <property type="entry name" value="2Fe-2S_ferredoxin-type"/>
</dbReference>
<feature type="domain" description="2Fe-2S ferredoxin-type" evidence="1">
    <location>
        <begin position="6"/>
        <end position="96"/>
    </location>
</feature>
<evidence type="ECO:0000313" key="3">
    <source>
        <dbReference type="EMBL" id="TDU30944.1"/>
    </source>
</evidence>
<dbReference type="InterPro" id="IPR036010">
    <property type="entry name" value="2Fe-2S_ferredoxin-like_sf"/>
</dbReference>
<dbReference type="InterPro" id="IPR001433">
    <property type="entry name" value="OxRdtase_FAD/NAD-bd"/>
</dbReference>
<dbReference type="Pfam" id="PF00970">
    <property type="entry name" value="FAD_binding_6"/>
    <property type="match status" value="1"/>
</dbReference>
<gene>
    <name evidence="3" type="ORF">DFR24_0301</name>
</gene>
<dbReference type="GO" id="GO:0004497">
    <property type="term" value="F:monooxygenase activity"/>
    <property type="evidence" value="ECO:0007669"/>
    <property type="project" value="UniProtKB-KW"/>
</dbReference>
<dbReference type="PANTHER" id="PTHR47354:SF5">
    <property type="entry name" value="PROTEIN RFBI"/>
    <property type="match status" value="1"/>
</dbReference>
<dbReference type="PROSITE" id="PS51085">
    <property type="entry name" value="2FE2S_FER_2"/>
    <property type="match status" value="1"/>
</dbReference>
<dbReference type="Gene3D" id="2.40.30.10">
    <property type="entry name" value="Translation factors"/>
    <property type="match status" value="1"/>
</dbReference>
<dbReference type="InterPro" id="IPR039261">
    <property type="entry name" value="FNR_nucleotide-bd"/>
</dbReference>
<dbReference type="SUPFAM" id="SSF54292">
    <property type="entry name" value="2Fe-2S ferredoxin-like"/>
    <property type="match status" value="1"/>
</dbReference>
<dbReference type="PROSITE" id="PS51384">
    <property type="entry name" value="FAD_FR"/>
    <property type="match status" value="1"/>
</dbReference>
<dbReference type="InterPro" id="IPR050415">
    <property type="entry name" value="MRET"/>
</dbReference>
<dbReference type="InterPro" id="IPR017938">
    <property type="entry name" value="Riboflavin_synthase-like_b-brl"/>
</dbReference>